<comment type="caution">
    <text evidence="2">The sequence shown here is derived from an EMBL/GenBank/DDBJ whole genome shotgun (WGS) entry which is preliminary data.</text>
</comment>
<dbReference type="PANTHER" id="PTHR43581:SF4">
    <property type="entry name" value="ATP_GTP PHOSPHATASE"/>
    <property type="match status" value="1"/>
</dbReference>
<dbReference type="SUPFAM" id="SSF52540">
    <property type="entry name" value="P-loop containing nucleoside triphosphate hydrolases"/>
    <property type="match status" value="1"/>
</dbReference>
<evidence type="ECO:0000259" key="1">
    <source>
        <dbReference type="Pfam" id="PF13304"/>
    </source>
</evidence>
<dbReference type="InterPro" id="IPR051396">
    <property type="entry name" value="Bact_Antivir_Def_Nuclease"/>
</dbReference>
<dbReference type="Pfam" id="PF13304">
    <property type="entry name" value="AAA_21"/>
    <property type="match status" value="1"/>
</dbReference>
<reference evidence="2 3" key="1">
    <citation type="submission" date="2023-07" db="EMBL/GenBank/DDBJ databases">
        <title>Sorghum-associated microbial communities from plants grown in Nebraska, USA.</title>
        <authorList>
            <person name="Schachtman D."/>
        </authorList>
    </citation>
    <scope>NUCLEOTIDE SEQUENCE [LARGE SCALE GENOMIC DNA]</scope>
    <source>
        <strain evidence="2 3">DS2154</strain>
    </source>
</reference>
<protein>
    <submittedName>
        <fullName evidence="2">ATPase</fullName>
    </submittedName>
</protein>
<evidence type="ECO:0000313" key="2">
    <source>
        <dbReference type="EMBL" id="MDR6532039.1"/>
    </source>
</evidence>
<feature type="domain" description="ATPase AAA-type core" evidence="1">
    <location>
        <begin position="236"/>
        <end position="383"/>
    </location>
</feature>
<dbReference type="RefSeq" id="WP_310032374.1">
    <property type="nucleotide sequence ID" value="NZ_JAVDRL010000007.1"/>
</dbReference>
<dbReference type="Gene3D" id="3.40.50.300">
    <property type="entry name" value="P-loop containing nucleotide triphosphate hydrolases"/>
    <property type="match status" value="2"/>
</dbReference>
<organism evidence="2 3">
    <name type="scientific">Caulobacter rhizosphaerae</name>
    <dbReference type="NCBI Taxonomy" id="2010972"/>
    <lineage>
        <taxon>Bacteria</taxon>
        <taxon>Pseudomonadati</taxon>
        <taxon>Pseudomonadota</taxon>
        <taxon>Alphaproteobacteria</taxon>
        <taxon>Caulobacterales</taxon>
        <taxon>Caulobacteraceae</taxon>
        <taxon>Caulobacter</taxon>
    </lineage>
</organism>
<dbReference type="InterPro" id="IPR027417">
    <property type="entry name" value="P-loop_NTPase"/>
</dbReference>
<evidence type="ECO:0000313" key="3">
    <source>
        <dbReference type="Proteomes" id="UP001262754"/>
    </source>
</evidence>
<accession>A0ABU1N0U5</accession>
<dbReference type="InterPro" id="IPR003959">
    <property type="entry name" value="ATPase_AAA_core"/>
</dbReference>
<name>A0ABU1N0U5_9CAUL</name>
<keyword evidence="3" id="KW-1185">Reference proteome</keyword>
<dbReference type="EMBL" id="JAVDRL010000007">
    <property type="protein sequence ID" value="MDR6532039.1"/>
    <property type="molecule type" value="Genomic_DNA"/>
</dbReference>
<proteinExistence type="predicted"/>
<gene>
    <name evidence="2" type="ORF">J2800_002792</name>
</gene>
<sequence>MKIASLLIDNFRGISRLEARDLGDTIIVAGQNGSGKSCIFDAIRLLKSTYGGYQQNEWQNFFGEFAIQLGGDSKHLKGLFNDPLRNAIVEIEFVIREREKGYIAANAAELLEQTIWQSLLPEAFQFGGYRRALFAQQFRERQPEVDARLKAELPYLLAELAQPVVTGRINVSPNGAVQTLPTMLLPVIFSNYRPRQVGVIDFHGAQRHYGRENVQGINLNLEQTNQTYSQHTLYNYSNKYNNVKSEMAGNFIKELLAEKAGADSSEGPAPLTKTLKELFEAFFPEKTFLGPKATIDGSLSFPVRTQSGSEHDLDELSSGEKEILYGYLRIRSSAPRDSIILLDEPELHLNPRLIRGLPDFYRKHLGEALQNQLWLVTHSDALIREAVGKPGFNVYHMLPCGAESTGTSQLKPLLLTEDLEMVLTDLIGDLAAYRPGGKGLIFEGGGDTDFDKQFVGALFSEELRGINLISGTNKTKVKALHEILDRAYQKGDLPTKYYAVVDRDTDASEDGGAVRRFSWDAYHIENYLLDSSVISDVLNSVDLIGTWTSDSVEERLIESARAALSAVLTHKMRVFANSTLVSCISLGFSPKAIDVGKELHDAATRSAARITASLQAELSAPAMAAKQTALTAELEASLTDGTWRKILPGREILKNLVTSQSLPVGYEILRNLIVSKMAVLGLKPAGMRAVVNAIQAD</sequence>
<dbReference type="Proteomes" id="UP001262754">
    <property type="component" value="Unassembled WGS sequence"/>
</dbReference>
<dbReference type="PANTHER" id="PTHR43581">
    <property type="entry name" value="ATP/GTP PHOSPHATASE"/>
    <property type="match status" value="1"/>
</dbReference>